<proteinExistence type="predicted"/>
<evidence type="ECO:0000313" key="2">
    <source>
        <dbReference type="EMBL" id="KAK6185401.1"/>
    </source>
</evidence>
<organism evidence="2 3">
    <name type="scientific">Patella caerulea</name>
    <name type="common">Rayed Mediterranean limpet</name>
    <dbReference type="NCBI Taxonomy" id="87958"/>
    <lineage>
        <taxon>Eukaryota</taxon>
        <taxon>Metazoa</taxon>
        <taxon>Spiralia</taxon>
        <taxon>Lophotrochozoa</taxon>
        <taxon>Mollusca</taxon>
        <taxon>Gastropoda</taxon>
        <taxon>Patellogastropoda</taxon>
        <taxon>Patelloidea</taxon>
        <taxon>Patellidae</taxon>
        <taxon>Patella</taxon>
    </lineage>
</organism>
<dbReference type="Proteomes" id="UP001347796">
    <property type="component" value="Unassembled WGS sequence"/>
</dbReference>
<feature type="region of interest" description="Disordered" evidence="1">
    <location>
        <begin position="200"/>
        <end position="227"/>
    </location>
</feature>
<dbReference type="AlphaFoldDB" id="A0AAN8JX88"/>
<name>A0AAN8JX88_PATCE</name>
<sequence length="227" mass="26631">MSLSIIYMPSDDLMCMDEYGFIFPHRKIYTDCIVPELMQLEYERDDLERDFPDCLQRSHEFYSPLNRLRRYIGKYHIFGTMKPKTFQRELLISATRRSERNRDERTAKNFLSSCIRSVLADLSHVEINDEIEDSMKYGELLLESIRQVFLLNPTLNQELDTDLVRNAIFKRASAVIRAYKRGNVPSTSVVIDTISRIDTPQQSSKMESKMESDDEHCQEVPEVILDD</sequence>
<evidence type="ECO:0000313" key="3">
    <source>
        <dbReference type="Proteomes" id="UP001347796"/>
    </source>
</evidence>
<gene>
    <name evidence="2" type="ORF">SNE40_007645</name>
</gene>
<reference evidence="2 3" key="1">
    <citation type="submission" date="2024-01" db="EMBL/GenBank/DDBJ databases">
        <title>The genome of the rayed Mediterranean limpet Patella caerulea (Linnaeus, 1758).</title>
        <authorList>
            <person name="Anh-Thu Weber A."/>
            <person name="Halstead-Nussloch G."/>
        </authorList>
    </citation>
    <scope>NUCLEOTIDE SEQUENCE [LARGE SCALE GENOMIC DNA]</scope>
    <source>
        <strain evidence="2">AATW-2023a</strain>
        <tissue evidence="2">Whole specimen</tissue>
    </source>
</reference>
<dbReference type="EMBL" id="JAZGQO010000006">
    <property type="protein sequence ID" value="KAK6185401.1"/>
    <property type="molecule type" value="Genomic_DNA"/>
</dbReference>
<keyword evidence="3" id="KW-1185">Reference proteome</keyword>
<evidence type="ECO:0000256" key="1">
    <source>
        <dbReference type="SAM" id="MobiDB-lite"/>
    </source>
</evidence>
<protein>
    <submittedName>
        <fullName evidence="2">Uncharacterized protein</fullName>
    </submittedName>
</protein>
<accession>A0AAN8JX88</accession>
<feature type="compositionally biased region" description="Basic and acidic residues" evidence="1">
    <location>
        <begin position="206"/>
        <end position="219"/>
    </location>
</feature>
<comment type="caution">
    <text evidence="2">The sequence shown here is derived from an EMBL/GenBank/DDBJ whole genome shotgun (WGS) entry which is preliminary data.</text>
</comment>